<proteinExistence type="predicted"/>
<evidence type="ECO:0000313" key="2">
    <source>
        <dbReference type="Proteomes" id="UP000070188"/>
    </source>
</evidence>
<evidence type="ECO:0000313" key="1">
    <source>
        <dbReference type="EMBL" id="KWX01017.1"/>
    </source>
</evidence>
<sequence length="40" mass="4598">MSPARHSVAKADKPRRYVACPPPCRRMTGSLIEQRFRNTL</sequence>
<dbReference type="EMBL" id="LAXD01000001">
    <property type="protein sequence ID" value="KWX01017.1"/>
    <property type="molecule type" value="Genomic_DNA"/>
</dbReference>
<keyword evidence="2" id="KW-1185">Reference proteome</keyword>
<protein>
    <submittedName>
        <fullName evidence="1">Uncharacterized protein</fullName>
    </submittedName>
</protein>
<gene>
    <name evidence="1" type="ORF">LI90_2045</name>
</gene>
<dbReference type="PATRIC" id="fig|1469144.10.peg.2218"/>
<dbReference type="AlphaFoldDB" id="A0A132MT21"/>
<reference evidence="2" key="1">
    <citation type="submission" date="2015-04" db="EMBL/GenBank/DDBJ databases">
        <title>Physiological reanalysis, assessment of diazotrophy, and genome sequences of multiple isolates of Streptomyces thermoautotrophicus.</title>
        <authorList>
            <person name="MacKellar D.C."/>
            <person name="Lieber L."/>
            <person name="Norman J."/>
            <person name="Bolger A."/>
            <person name="Tobin C."/>
            <person name="Murray J.W."/>
            <person name="Chang R."/>
            <person name="Ford T."/>
            <person name="Nguyen P.Q."/>
            <person name="Woodward J."/>
            <person name="Permingeat H."/>
            <person name="Joshi N.S."/>
            <person name="Silver P.A."/>
            <person name="Usadel B."/>
            <person name="Rutherford A.W."/>
            <person name="Friesen M."/>
            <person name="Prell J."/>
        </authorList>
    </citation>
    <scope>NUCLEOTIDE SEQUENCE [LARGE SCALE GENOMIC DNA]</scope>
    <source>
        <strain evidence="2">H1</strain>
    </source>
</reference>
<accession>A0A132MT21</accession>
<organism evidence="1 2">
    <name type="scientific">Carbonactinospora thermoautotrophica</name>
    <dbReference type="NCBI Taxonomy" id="1469144"/>
    <lineage>
        <taxon>Bacteria</taxon>
        <taxon>Bacillati</taxon>
        <taxon>Actinomycetota</taxon>
        <taxon>Actinomycetes</taxon>
        <taxon>Kitasatosporales</taxon>
        <taxon>Carbonactinosporaceae</taxon>
        <taxon>Carbonactinospora</taxon>
    </lineage>
</organism>
<name>A0A132MT21_9ACTN</name>
<comment type="caution">
    <text evidence="1">The sequence shown here is derived from an EMBL/GenBank/DDBJ whole genome shotgun (WGS) entry which is preliminary data.</text>
</comment>
<dbReference type="Proteomes" id="UP000070188">
    <property type="component" value="Unassembled WGS sequence"/>
</dbReference>
<dbReference type="STRING" id="1469144.LI90_2045"/>